<keyword evidence="6 10" id="KW-0067">ATP-binding</keyword>
<keyword evidence="8 10" id="KW-0030">Aminoacyl-tRNA synthetase</keyword>
<comment type="subunit">
    <text evidence="10">Tetramer of two alpha and two beta subunits.</text>
</comment>
<dbReference type="KEGG" id="nti:DNFV4_02789"/>
<reference evidence="13" key="1">
    <citation type="submission" date="2022-10" db="EMBL/GenBank/DDBJ databases">
        <authorList>
            <person name="Koch H."/>
        </authorList>
    </citation>
    <scope>NUCLEOTIDE SEQUENCE</scope>
    <source>
        <strain evidence="13">DNF</strain>
    </source>
</reference>
<feature type="region of interest" description="Disordered" evidence="11">
    <location>
        <begin position="1"/>
        <end position="20"/>
    </location>
</feature>
<evidence type="ECO:0000256" key="4">
    <source>
        <dbReference type="ARBA" id="ARBA00022598"/>
    </source>
</evidence>
<evidence type="ECO:0000256" key="1">
    <source>
        <dbReference type="ARBA" id="ARBA00004496"/>
    </source>
</evidence>
<comment type="subcellular location">
    <subcellularLocation>
        <location evidence="1 10">Cytoplasm</location>
    </subcellularLocation>
</comment>
<dbReference type="NCBIfam" id="TIGR00211">
    <property type="entry name" value="glyS"/>
    <property type="match status" value="1"/>
</dbReference>
<evidence type="ECO:0000313" key="14">
    <source>
        <dbReference type="Proteomes" id="UP001179121"/>
    </source>
</evidence>
<dbReference type="InterPro" id="IPR006194">
    <property type="entry name" value="Gly-tRNA-synth_heterodimer"/>
</dbReference>
<dbReference type="HAMAP" id="MF_00255">
    <property type="entry name" value="Gly_tRNA_synth_beta"/>
    <property type="match status" value="1"/>
</dbReference>
<dbReference type="SUPFAM" id="SSF109604">
    <property type="entry name" value="HD-domain/PDEase-like"/>
    <property type="match status" value="1"/>
</dbReference>
<gene>
    <name evidence="10" type="primary">glyS</name>
    <name evidence="13" type="ORF">DNFV4_02789</name>
</gene>
<comment type="similarity">
    <text evidence="2 10">Belongs to the class-II aminoacyl-tRNA synthetase family.</text>
</comment>
<dbReference type="PRINTS" id="PR01045">
    <property type="entry name" value="TRNASYNTHGB"/>
</dbReference>
<proteinExistence type="inferred from homology"/>
<keyword evidence="5 10" id="KW-0547">Nucleotide-binding</keyword>
<evidence type="ECO:0000256" key="2">
    <source>
        <dbReference type="ARBA" id="ARBA00008226"/>
    </source>
</evidence>
<protein>
    <recommendedName>
        <fullName evidence="10">Glycine--tRNA ligase beta subunit</fullName>
        <ecNumber evidence="10">6.1.1.14</ecNumber>
    </recommendedName>
    <alternativeName>
        <fullName evidence="10">Glycyl-tRNA synthetase beta subunit</fullName>
        <shortName evidence="10">GlyRS</shortName>
    </alternativeName>
</protein>
<feature type="domain" description="DALR anticodon binding" evidence="12">
    <location>
        <begin position="626"/>
        <end position="715"/>
    </location>
</feature>
<sequence>MASSSRSSSQRKRSRPKVTESRRDFVLEIGTEELPYQFIAPALRLLQDLTERLLAEQRLAFEALSTAGTPRRLAVEVRGLATGQASAVKEAMGPPKSAAYDSTGQPTKAALGFAASQGVSVSDLEVRRMPKGEYLFAVKQETGEPTESVLRAQLPHLIQSLSFPKAMKWNETGFRFARPIRWALALFGEKVIPFEVGGIESGRLTYGHRFLGGPATAGSSGIVVKQASSYRSLLEKQGVVADPGRRRSLIEEQLQGLARKAKAELRMDHELLEQATYAVEYPSAILGEFDARYLKLPPEIIETAMREHQGFFTLRNQQGGLRPQFLAVTNIRPRDPSLIRKGNERVLAARLADAAFYFTEDQKTKLADRVEKLKSVVFHQKLGTLYQKTQRLIALAGYLAERLGRNHLVDTCRRAALLSKADLLTGVVGEFPTLQGLMGREYATHDGESPEVALALQEQYWPRTMEDTGPASATGQILALADRLDNVAAFFSVGLIPTGSEDPFALRRQAAGLVRLLVEGDLRLDLAQALAQATDLVREQGFGSQALGSAKAGRTETLQADPLEFVLERFRYYGQTAEGLRDDVMQAVVKTPGLKEYDLSDLLARIKSLQALTVKPDFDPLIVGFKRAHRLVEKERWTSDQVNPDLFEHDAERRLYEALLRAKQRVPGLLQAQNYAQALGELVALKPSIDEFFAGVMVNTEHSGLRSNRLSLLYVIDVLFLSYADLSLIAAQGSERGT</sequence>
<dbReference type="GO" id="GO:0005524">
    <property type="term" value="F:ATP binding"/>
    <property type="evidence" value="ECO:0007669"/>
    <property type="project" value="UniProtKB-UniRule"/>
</dbReference>
<name>A0AA86TD05_9BACT</name>
<evidence type="ECO:0000256" key="9">
    <source>
        <dbReference type="ARBA" id="ARBA00047937"/>
    </source>
</evidence>
<dbReference type="PROSITE" id="PS50861">
    <property type="entry name" value="AA_TRNA_LIGASE_II_GLYAB"/>
    <property type="match status" value="1"/>
</dbReference>
<dbReference type="InterPro" id="IPR008909">
    <property type="entry name" value="DALR_anticod-bd"/>
</dbReference>
<dbReference type="GO" id="GO:0004820">
    <property type="term" value="F:glycine-tRNA ligase activity"/>
    <property type="evidence" value="ECO:0007669"/>
    <property type="project" value="UniProtKB-UniRule"/>
</dbReference>
<dbReference type="GO" id="GO:0006420">
    <property type="term" value="P:arginyl-tRNA aminoacylation"/>
    <property type="evidence" value="ECO:0007669"/>
    <property type="project" value="InterPro"/>
</dbReference>
<evidence type="ECO:0000256" key="8">
    <source>
        <dbReference type="ARBA" id="ARBA00023146"/>
    </source>
</evidence>
<dbReference type="GO" id="GO:0005829">
    <property type="term" value="C:cytosol"/>
    <property type="evidence" value="ECO:0007669"/>
    <property type="project" value="TreeGrafter"/>
</dbReference>
<evidence type="ECO:0000256" key="3">
    <source>
        <dbReference type="ARBA" id="ARBA00022490"/>
    </source>
</evidence>
<dbReference type="EC" id="6.1.1.14" evidence="10"/>
<dbReference type="Proteomes" id="UP001179121">
    <property type="component" value="Chromosome"/>
</dbReference>
<evidence type="ECO:0000256" key="6">
    <source>
        <dbReference type="ARBA" id="ARBA00022840"/>
    </source>
</evidence>
<comment type="catalytic activity">
    <reaction evidence="9 10">
        <text>tRNA(Gly) + glycine + ATP = glycyl-tRNA(Gly) + AMP + diphosphate</text>
        <dbReference type="Rhea" id="RHEA:16013"/>
        <dbReference type="Rhea" id="RHEA-COMP:9664"/>
        <dbReference type="Rhea" id="RHEA-COMP:9683"/>
        <dbReference type="ChEBI" id="CHEBI:30616"/>
        <dbReference type="ChEBI" id="CHEBI:33019"/>
        <dbReference type="ChEBI" id="CHEBI:57305"/>
        <dbReference type="ChEBI" id="CHEBI:78442"/>
        <dbReference type="ChEBI" id="CHEBI:78522"/>
        <dbReference type="ChEBI" id="CHEBI:456215"/>
        <dbReference type="EC" id="6.1.1.14"/>
    </reaction>
</comment>
<evidence type="ECO:0000259" key="12">
    <source>
        <dbReference type="Pfam" id="PF05746"/>
    </source>
</evidence>
<evidence type="ECO:0000256" key="7">
    <source>
        <dbReference type="ARBA" id="ARBA00022917"/>
    </source>
</evidence>
<dbReference type="EMBL" id="OX365700">
    <property type="protein sequence ID" value="CAI4032359.1"/>
    <property type="molecule type" value="Genomic_DNA"/>
</dbReference>
<dbReference type="AlphaFoldDB" id="A0AA86TD05"/>
<dbReference type="Pfam" id="PF02092">
    <property type="entry name" value="tRNA_synt_2f"/>
    <property type="match status" value="1"/>
</dbReference>
<keyword evidence="14" id="KW-1185">Reference proteome</keyword>
<evidence type="ECO:0000313" key="13">
    <source>
        <dbReference type="EMBL" id="CAI4032359.1"/>
    </source>
</evidence>
<evidence type="ECO:0000256" key="5">
    <source>
        <dbReference type="ARBA" id="ARBA00022741"/>
    </source>
</evidence>
<dbReference type="GO" id="GO:0006426">
    <property type="term" value="P:glycyl-tRNA aminoacylation"/>
    <property type="evidence" value="ECO:0007669"/>
    <property type="project" value="UniProtKB-UniRule"/>
</dbReference>
<dbReference type="InterPro" id="IPR015944">
    <property type="entry name" value="Gly-tRNA-synth_bsu"/>
</dbReference>
<dbReference type="GO" id="GO:0004814">
    <property type="term" value="F:arginine-tRNA ligase activity"/>
    <property type="evidence" value="ECO:0007669"/>
    <property type="project" value="InterPro"/>
</dbReference>
<keyword evidence="7 10" id="KW-0648">Protein biosynthesis</keyword>
<dbReference type="PANTHER" id="PTHR30075">
    <property type="entry name" value="GLYCYL-TRNA SYNTHETASE"/>
    <property type="match status" value="1"/>
</dbReference>
<keyword evidence="4 10" id="KW-0436">Ligase</keyword>
<dbReference type="Pfam" id="PF05746">
    <property type="entry name" value="DALR_1"/>
    <property type="match status" value="1"/>
</dbReference>
<evidence type="ECO:0000256" key="11">
    <source>
        <dbReference type="SAM" id="MobiDB-lite"/>
    </source>
</evidence>
<keyword evidence="3 10" id="KW-0963">Cytoplasm</keyword>
<dbReference type="PANTHER" id="PTHR30075:SF2">
    <property type="entry name" value="GLYCINE--TRNA LIGASE, CHLOROPLASTIC_MITOCHONDRIAL 2"/>
    <property type="match status" value="1"/>
</dbReference>
<evidence type="ECO:0000256" key="10">
    <source>
        <dbReference type="HAMAP-Rule" id="MF_00255"/>
    </source>
</evidence>
<organism evidence="13 14">
    <name type="scientific">Nitrospira tepida</name>
    <dbReference type="NCBI Taxonomy" id="2973512"/>
    <lineage>
        <taxon>Bacteria</taxon>
        <taxon>Pseudomonadati</taxon>
        <taxon>Nitrospirota</taxon>
        <taxon>Nitrospiria</taxon>
        <taxon>Nitrospirales</taxon>
        <taxon>Nitrospiraceae</taxon>
        <taxon>Nitrospira</taxon>
    </lineage>
</organism>
<accession>A0AA86TD05</accession>